<feature type="region of interest" description="Disordered" evidence="1">
    <location>
        <begin position="1"/>
        <end position="31"/>
    </location>
</feature>
<evidence type="ECO:0000313" key="2">
    <source>
        <dbReference type="EMBL" id="VXA87471.1"/>
    </source>
</evidence>
<reference evidence="2 3" key="1">
    <citation type="submission" date="2019-10" db="EMBL/GenBank/DDBJ databases">
        <authorList>
            <person name="Karimi E."/>
        </authorList>
    </citation>
    <scope>NUCLEOTIDE SEQUENCE [LARGE SCALE GENOMIC DNA]</scope>
    <source>
        <strain evidence="2">Aeromonas sp. 8C</strain>
    </source>
</reference>
<accession>A0A653L8R6</accession>
<name>A0A653L8R6_AERVE</name>
<protein>
    <submittedName>
        <fullName evidence="2">Uncharacterized protein</fullName>
    </submittedName>
</protein>
<dbReference type="AlphaFoldDB" id="A0A653L8R6"/>
<gene>
    <name evidence="2" type="ORF">AERO8C_50207</name>
</gene>
<evidence type="ECO:0000256" key="1">
    <source>
        <dbReference type="SAM" id="MobiDB-lite"/>
    </source>
</evidence>
<proteinExistence type="predicted"/>
<dbReference type="Proteomes" id="UP000439123">
    <property type="component" value="Unassembled WGS sequence"/>
</dbReference>
<sequence>MLLIAPTAWQITGNNTSRPHTARGPDEAHHH</sequence>
<dbReference type="EMBL" id="CABWLC010000018">
    <property type="protein sequence ID" value="VXA87471.1"/>
    <property type="molecule type" value="Genomic_DNA"/>
</dbReference>
<feature type="compositionally biased region" description="Polar residues" evidence="1">
    <location>
        <begin position="9"/>
        <end position="19"/>
    </location>
</feature>
<evidence type="ECO:0000313" key="3">
    <source>
        <dbReference type="Proteomes" id="UP000439123"/>
    </source>
</evidence>
<organism evidence="2 3">
    <name type="scientific">Aeromonas veronii</name>
    <dbReference type="NCBI Taxonomy" id="654"/>
    <lineage>
        <taxon>Bacteria</taxon>
        <taxon>Pseudomonadati</taxon>
        <taxon>Pseudomonadota</taxon>
        <taxon>Gammaproteobacteria</taxon>
        <taxon>Aeromonadales</taxon>
        <taxon>Aeromonadaceae</taxon>
        <taxon>Aeromonas</taxon>
    </lineage>
</organism>